<evidence type="ECO:0000256" key="4">
    <source>
        <dbReference type="ARBA" id="ARBA00006463"/>
    </source>
</evidence>
<evidence type="ECO:0000313" key="14">
    <source>
        <dbReference type="EMBL" id="KAK5946075.1"/>
    </source>
</evidence>
<evidence type="ECO:0000256" key="13">
    <source>
        <dbReference type="SAM" id="SignalP"/>
    </source>
</evidence>
<dbReference type="GeneID" id="89993663"/>
<reference evidence="14 15" key="1">
    <citation type="journal article" date="2023" name="Res Sq">
        <title>Genomic and morphological characterization of Knufia obscura isolated from the Mars 2020 spacecraft assembly facility.</title>
        <authorList>
            <person name="Chander A.M."/>
            <person name="Teixeira M.M."/>
            <person name="Singh N.K."/>
            <person name="Williams M.P."/>
            <person name="Parker C.W."/>
            <person name="Leo P."/>
            <person name="Stajich J.E."/>
            <person name="Torok T."/>
            <person name="Tighe S."/>
            <person name="Mason C.E."/>
            <person name="Venkateswaran K."/>
        </authorList>
    </citation>
    <scope>NUCLEOTIDE SEQUENCE [LARGE SCALE GENOMIC DNA]</scope>
    <source>
        <strain evidence="14 15">CCFEE 5817</strain>
    </source>
</reference>
<dbReference type="InterPro" id="IPR004898">
    <property type="entry name" value="Pectate_lyase_PlyH/PlyE-like"/>
</dbReference>
<name>A0ABR0RZR1_9EURO</name>
<comment type="subcellular location">
    <subcellularLocation>
        <location evidence="3">Secreted</location>
    </subcellularLocation>
</comment>
<keyword evidence="6" id="KW-0964">Secreted</keyword>
<evidence type="ECO:0000256" key="2">
    <source>
        <dbReference type="ARBA" id="ARBA00001913"/>
    </source>
</evidence>
<dbReference type="InterPro" id="IPR011050">
    <property type="entry name" value="Pectin_lyase_fold/virulence"/>
</dbReference>
<evidence type="ECO:0000256" key="6">
    <source>
        <dbReference type="ARBA" id="ARBA00022525"/>
    </source>
</evidence>
<keyword evidence="11" id="KW-0624">Polysaccharide degradation</keyword>
<dbReference type="PANTHER" id="PTHR33407:SF8">
    <property type="entry name" value="PECTATE LYASE E"/>
    <property type="match status" value="1"/>
</dbReference>
<evidence type="ECO:0000313" key="15">
    <source>
        <dbReference type="Proteomes" id="UP001334248"/>
    </source>
</evidence>
<dbReference type="PANTHER" id="PTHR33407">
    <property type="entry name" value="PECTATE LYASE F-RELATED"/>
    <property type="match status" value="1"/>
</dbReference>
<organism evidence="14 15">
    <name type="scientific">Knufia obscura</name>
    <dbReference type="NCBI Taxonomy" id="1635080"/>
    <lineage>
        <taxon>Eukaryota</taxon>
        <taxon>Fungi</taxon>
        <taxon>Dikarya</taxon>
        <taxon>Ascomycota</taxon>
        <taxon>Pezizomycotina</taxon>
        <taxon>Eurotiomycetes</taxon>
        <taxon>Chaetothyriomycetidae</taxon>
        <taxon>Chaetothyriales</taxon>
        <taxon>Trichomeriaceae</taxon>
        <taxon>Knufia</taxon>
    </lineage>
</organism>
<comment type="cofactor">
    <cofactor evidence="2">
        <name>Ca(2+)</name>
        <dbReference type="ChEBI" id="CHEBI:29108"/>
    </cofactor>
</comment>
<comment type="caution">
    <text evidence="14">The sequence shown here is derived from an EMBL/GenBank/DDBJ whole genome shotgun (WGS) entry which is preliminary data.</text>
</comment>
<evidence type="ECO:0000256" key="9">
    <source>
        <dbReference type="ARBA" id="ARBA00023239"/>
    </source>
</evidence>
<keyword evidence="7 13" id="KW-0732">Signal</keyword>
<evidence type="ECO:0000256" key="11">
    <source>
        <dbReference type="ARBA" id="ARBA00023326"/>
    </source>
</evidence>
<comment type="catalytic activity">
    <reaction evidence="1">
        <text>Eliminative cleavage of (1-&gt;4)-alpha-D-galacturonan to give oligosaccharides with 4-deoxy-alpha-D-galact-4-enuronosyl groups at their non-reducing ends.</text>
        <dbReference type="EC" id="4.2.2.2"/>
    </reaction>
</comment>
<keyword evidence="8" id="KW-0106">Calcium</keyword>
<gene>
    <name evidence="14" type="ORF">PMZ80_000214</name>
</gene>
<evidence type="ECO:0000256" key="5">
    <source>
        <dbReference type="ARBA" id="ARBA00012272"/>
    </source>
</evidence>
<dbReference type="RefSeq" id="XP_064734165.1">
    <property type="nucleotide sequence ID" value="XM_064868668.1"/>
</dbReference>
<evidence type="ECO:0000256" key="8">
    <source>
        <dbReference type="ARBA" id="ARBA00022837"/>
    </source>
</evidence>
<evidence type="ECO:0000256" key="1">
    <source>
        <dbReference type="ARBA" id="ARBA00000695"/>
    </source>
</evidence>
<evidence type="ECO:0000256" key="3">
    <source>
        <dbReference type="ARBA" id="ARBA00004613"/>
    </source>
</evidence>
<keyword evidence="15" id="KW-1185">Reference proteome</keyword>
<comment type="similarity">
    <text evidence="4">Belongs to the polysaccharide lyase 3 family.</text>
</comment>
<keyword evidence="9" id="KW-0456">Lyase</keyword>
<feature type="signal peptide" evidence="13">
    <location>
        <begin position="1"/>
        <end position="18"/>
    </location>
</feature>
<protein>
    <recommendedName>
        <fullName evidence="5">pectate lyase</fullName>
        <ecNumber evidence="5">4.2.2.2</ecNumber>
    </recommendedName>
</protein>
<evidence type="ECO:0000256" key="10">
    <source>
        <dbReference type="ARBA" id="ARBA00023277"/>
    </source>
</evidence>
<evidence type="ECO:0000256" key="12">
    <source>
        <dbReference type="ARBA" id="ARBA00025679"/>
    </source>
</evidence>
<proteinExistence type="inferred from homology"/>
<dbReference type="SUPFAM" id="SSF51126">
    <property type="entry name" value="Pectin lyase-like"/>
    <property type="match status" value="1"/>
</dbReference>
<dbReference type="Gene3D" id="2.160.20.10">
    <property type="entry name" value="Single-stranded right-handed beta-helix, Pectin lyase-like"/>
    <property type="match status" value="1"/>
</dbReference>
<evidence type="ECO:0000256" key="7">
    <source>
        <dbReference type="ARBA" id="ARBA00022729"/>
    </source>
</evidence>
<dbReference type="EMBL" id="JAVHJV010000001">
    <property type="protein sequence ID" value="KAK5946075.1"/>
    <property type="molecule type" value="Genomic_DNA"/>
</dbReference>
<keyword evidence="10" id="KW-0119">Carbohydrate metabolism</keyword>
<dbReference type="InterPro" id="IPR012334">
    <property type="entry name" value="Pectin_lyas_fold"/>
</dbReference>
<dbReference type="Pfam" id="PF03211">
    <property type="entry name" value="Pectate_lyase"/>
    <property type="match status" value="1"/>
</dbReference>
<sequence>MKSITIAALTALLTLTTAQTLNIPTRSGSIVHLSKPSTISGAFDGGNKEFDRGHPCNSDDDTGSDSAVFILENGATLSNVIIGADSLEGVHCKGACTIKNVWFRDVCEDAISILGTGNALIQGGGAQNAKDKVVQHNGRGTVTISDYTVVNAGKLYRSCGDCSNNGGPRNVIVSNVKVKGMTSDLVGINSNYGDVATVSGSCGESKKVCQEYKGVSKGNGDSEKVSTVNNCKGDQGRLSIVAAITEARLNGTLTRQRVTRLENALQQIYDELLQSLLDASDDRSGLQVFWHSACLSLYASFDIIKKCLAQGINSLDGCAQDYIKEWTASSAGQRCALHAVAIKQILDDTPAREMQPLHVPRSVLFAAVCLFCFVRFGAFDTKGLDAESAYGINLPDLGEIRLSASLLLADLDICAETGRPVPVKVNQALHGLIDALESDKYWKISDLFAAGLREAIDQQPEQRLPRRFVSRAHLPCTP</sequence>
<feature type="chain" id="PRO_5045789992" description="pectate lyase" evidence="13">
    <location>
        <begin position="19"/>
        <end position="478"/>
    </location>
</feature>
<accession>A0ABR0RZR1</accession>
<comment type="function">
    <text evidence="12">Pectinolytic enzyme consist of four classes of enzymes: pectin lyase, polygalacturonase, pectin methylesterase and rhamnogalacturonase. Among pectinolytic enzymes, pectin lyase is the most important in depolymerization of pectin, since it cleaves internal glycosidic bonds of highly methylated pectins. Favors pectate, the anion, over pectin, the methyl ester.</text>
</comment>
<dbReference type="Proteomes" id="UP001334248">
    <property type="component" value="Unassembled WGS sequence"/>
</dbReference>
<dbReference type="EC" id="4.2.2.2" evidence="5"/>